<dbReference type="InterPro" id="IPR040803">
    <property type="entry name" value="MfnD_preATP-grasp"/>
</dbReference>
<dbReference type="Gene3D" id="3.40.50.11770">
    <property type="match status" value="1"/>
</dbReference>
<gene>
    <name evidence="3" type="ordered locus">Lcho_3138</name>
</gene>
<dbReference type="KEGG" id="lch:Lcho_3138"/>
<organism evidence="3 4">
    <name type="scientific">Leptothrix cholodnii (strain ATCC 51168 / LMG 8142 / SP-6)</name>
    <name type="common">Leptothrix discophora (strain SP-6)</name>
    <dbReference type="NCBI Taxonomy" id="395495"/>
    <lineage>
        <taxon>Bacteria</taxon>
        <taxon>Pseudomonadati</taxon>
        <taxon>Pseudomonadota</taxon>
        <taxon>Betaproteobacteria</taxon>
        <taxon>Burkholderiales</taxon>
        <taxon>Sphaerotilaceae</taxon>
        <taxon>Leptothrix</taxon>
    </lineage>
</organism>
<dbReference type="RefSeq" id="WP_012348147.1">
    <property type="nucleotide sequence ID" value="NC_010524.1"/>
</dbReference>
<dbReference type="PROSITE" id="PS50975">
    <property type="entry name" value="ATP_GRASP"/>
    <property type="match status" value="1"/>
</dbReference>
<protein>
    <recommendedName>
        <fullName evidence="2">ATP-grasp domain-containing protein</fullName>
    </recommendedName>
</protein>
<dbReference type="Pfam" id="PF02655">
    <property type="entry name" value="ATP-grasp_3"/>
    <property type="match status" value="1"/>
</dbReference>
<feature type="domain" description="ATP-grasp" evidence="2">
    <location>
        <begin position="132"/>
        <end position="331"/>
    </location>
</feature>
<evidence type="ECO:0000259" key="2">
    <source>
        <dbReference type="PROSITE" id="PS50975"/>
    </source>
</evidence>
<dbReference type="Proteomes" id="UP000001693">
    <property type="component" value="Chromosome"/>
</dbReference>
<dbReference type="Pfam" id="PF18301">
    <property type="entry name" value="preATP-grasp_3"/>
    <property type="match status" value="1"/>
</dbReference>
<dbReference type="OrthoDB" id="271331at2"/>
<dbReference type="AlphaFoldDB" id="B1Y0Y1"/>
<dbReference type="SUPFAM" id="SSF56059">
    <property type="entry name" value="Glutathione synthetase ATP-binding domain-like"/>
    <property type="match status" value="1"/>
</dbReference>
<dbReference type="eggNOG" id="COG1821">
    <property type="taxonomic scope" value="Bacteria"/>
</dbReference>
<dbReference type="GO" id="GO:0005524">
    <property type="term" value="F:ATP binding"/>
    <property type="evidence" value="ECO:0007669"/>
    <property type="project" value="UniProtKB-UniRule"/>
</dbReference>
<sequence length="343" mass="36142">MKTILVYEFLSAGGLAGEPAEAELMPLGVSMRDAMARDLLQLGAEHVGHVTLADCSAAPADALRQALADEGGTDARLHSQRARAGQSPLDFLAEQAALHDHVWVVAPETAGLLQQCQAAVGDTRWLGSDAQALRIAASKTQTLARLAARGVTTPLDFAGPGQAQRWVVKPDDGAGAVDTRVFDDLAAARADAQRRQDAGQAVTLQPWVEGKAMSLSMMCGTRGRGGLPQAELLSLNRQRIGVAADGQVRFDGVHRISTDPADPRWPQLQALADTVLQALPGLRGFVGIDLVCHPQRGPVVIEVNARVSCAYVGLSVALGRNLAALTLGLRSRRANHGAVHVGR</sequence>
<dbReference type="InterPro" id="IPR003806">
    <property type="entry name" value="ATP-grasp_PylC-type"/>
</dbReference>
<evidence type="ECO:0000256" key="1">
    <source>
        <dbReference type="PROSITE-ProRule" id="PRU00409"/>
    </source>
</evidence>
<reference evidence="3 4" key="1">
    <citation type="submission" date="2008-03" db="EMBL/GenBank/DDBJ databases">
        <title>Complete sequence of Leptothrix cholodnii SP-6.</title>
        <authorList>
            <consortium name="US DOE Joint Genome Institute"/>
            <person name="Copeland A."/>
            <person name="Lucas S."/>
            <person name="Lapidus A."/>
            <person name="Glavina del Rio T."/>
            <person name="Dalin E."/>
            <person name="Tice H."/>
            <person name="Bruce D."/>
            <person name="Goodwin L."/>
            <person name="Pitluck S."/>
            <person name="Chertkov O."/>
            <person name="Brettin T."/>
            <person name="Detter J.C."/>
            <person name="Han C."/>
            <person name="Kuske C.R."/>
            <person name="Schmutz J."/>
            <person name="Larimer F."/>
            <person name="Land M."/>
            <person name="Hauser L."/>
            <person name="Kyrpides N."/>
            <person name="Lykidis A."/>
            <person name="Emerson D."/>
            <person name="Richardson P."/>
        </authorList>
    </citation>
    <scope>NUCLEOTIDE SEQUENCE [LARGE SCALE GENOMIC DNA]</scope>
    <source>
        <strain evidence="4">ATCC 51168 / LMG 8142 / SP-6</strain>
    </source>
</reference>
<proteinExistence type="predicted"/>
<dbReference type="InterPro" id="IPR011761">
    <property type="entry name" value="ATP-grasp"/>
</dbReference>
<evidence type="ECO:0000313" key="3">
    <source>
        <dbReference type="EMBL" id="ACB35398.1"/>
    </source>
</evidence>
<dbReference type="EMBL" id="CP001013">
    <property type="protein sequence ID" value="ACB35398.1"/>
    <property type="molecule type" value="Genomic_DNA"/>
</dbReference>
<dbReference type="Gene3D" id="3.30.470.20">
    <property type="entry name" value="ATP-grasp fold, B domain"/>
    <property type="match status" value="1"/>
</dbReference>
<evidence type="ECO:0000313" key="4">
    <source>
        <dbReference type="Proteomes" id="UP000001693"/>
    </source>
</evidence>
<keyword evidence="1" id="KW-0067">ATP-binding</keyword>
<keyword evidence="4" id="KW-1185">Reference proteome</keyword>
<keyword evidence="1" id="KW-0547">Nucleotide-binding</keyword>
<dbReference type="STRING" id="395495.Lcho_3138"/>
<name>B1Y0Y1_LEPCP</name>
<dbReference type="GO" id="GO:0046872">
    <property type="term" value="F:metal ion binding"/>
    <property type="evidence" value="ECO:0007669"/>
    <property type="project" value="InterPro"/>
</dbReference>
<accession>B1Y0Y1</accession>
<dbReference type="HOGENOM" id="CLU_059501_0_0_4"/>